<organism evidence="3 5">
    <name type="scientific">Uruburuella suis</name>
    <dbReference type="NCBI Taxonomy" id="252130"/>
    <lineage>
        <taxon>Bacteria</taxon>
        <taxon>Pseudomonadati</taxon>
        <taxon>Pseudomonadota</taxon>
        <taxon>Betaproteobacteria</taxon>
        <taxon>Neisseriales</taxon>
        <taxon>Neisseriaceae</taxon>
        <taxon>Uruburuella</taxon>
    </lineage>
</organism>
<dbReference type="InterPro" id="IPR013766">
    <property type="entry name" value="Thioredoxin_domain"/>
</dbReference>
<protein>
    <submittedName>
        <fullName evidence="2 3">Thioredoxin</fullName>
    </submittedName>
</protein>
<dbReference type="Proteomes" id="UP000294721">
    <property type="component" value="Unassembled WGS sequence"/>
</dbReference>
<keyword evidence="4" id="KW-1185">Reference proteome</keyword>
<dbReference type="InterPro" id="IPR036249">
    <property type="entry name" value="Thioredoxin-like_sf"/>
</dbReference>
<evidence type="ECO:0000313" key="3">
    <source>
        <dbReference type="EMBL" id="UOO80312.1"/>
    </source>
</evidence>
<reference evidence="2 4" key="1">
    <citation type="submission" date="2019-03" db="EMBL/GenBank/DDBJ databases">
        <title>Genomic Encyclopedia of Type Strains, Phase IV (KMG-IV): sequencing the most valuable type-strain genomes for metagenomic binning, comparative biology and taxonomic classification.</title>
        <authorList>
            <person name="Goeker M."/>
        </authorList>
    </citation>
    <scope>NUCLEOTIDE SEQUENCE [LARGE SCALE GENOMIC DNA]</scope>
    <source>
        <strain evidence="2 4">DSM 17474</strain>
    </source>
</reference>
<dbReference type="EMBL" id="CP091507">
    <property type="protein sequence ID" value="UOO80312.1"/>
    <property type="molecule type" value="Genomic_DNA"/>
</dbReference>
<sequence length="86" mass="9474">MSRDCGVCHAVEPKLESVLADWPQIAAVRADVAELPALAGRFHALAAPVVILFVQGREVWRVAKFIYMDELAQNLALWAAQYPEAV</sequence>
<evidence type="ECO:0000259" key="1">
    <source>
        <dbReference type="Pfam" id="PF00085"/>
    </source>
</evidence>
<gene>
    <name evidence="2" type="ORF">EV680_1567</name>
    <name evidence="3" type="ORF">LVJ78_04710</name>
</gene>
<dbReference type="AlphaFoldDB" id="A0AAE9KJ01"/>
<dbReference type="RefSeq" id="WP_165870947.1">
    <property type="nucleotide sequence ID" value="NZ_CP091507.1"/>
</dbReference>
<dbReference type="EMBL" id="SLXE01000056">
    <property type="protein sequence ID" value="TCO97373.1"/>
    <property type="molecule type" value="Genomic_DNA"/>
</dbReference>
<name>A0AAE9KJ01_9NEIS</name>
<dbReference type="Gene3D" id="3.40.30.10">
    <property type="entry name" value="Glutaredoxin"/>
    <property type="match status" value="1"/>
</dbReference>
<proteinExistence type="predicted"/>
<reference evidence="3" key="3">
    <citation type="journal article" date="2022" name="Res Sq">
        <title>Evolution of multicellular longitudinally dividing oral cavity symbionts (Neisseriaceae).</title>
        <authorList>
            <person name="Nyongesa S."/>
            <person name="Weber P."/>
            <person name="Bernet E."/>
            <person name="Pullido F."/>
            <person name="Nieckarz M."/>
            <person name="Delaby M."/>
            <person name="Nieves C."/>
            <person name="Viehboeck T."/>
            <person name="Krause N."/>
            <person name="Rivera-Millot A."/>
            <person name="Nakamura A."/>
            <person name="Vischer N."/>
            <person name="VanNieuwenhze M."/>
            <person name="Brun Y."/>
            <person name="Cava F."/>
            <person name="Bulgheresi S."/>
            <person name="Veyrier F."/>
        </authorList>
    </citation>
    <scope>NUCLEOTIDE SEQUENCE</scope>
    <source>
        <strain evidence="3">1258/02</strain>
    </source>
</reference>
<accession>A0AAE9KJ01</accession>
<evidence type="ECO:0000313" key="2">
    <source>
        <dbReference type="EMBL" id="TCO97373.1"/>
    </source>
</evidence>
<dbReference type="SUPFAM" id="SSF52833">
    <property type="entry name" value="Thioredoxin-like"/>
    <property type="match status" value="1"/>
</dbReference>
<dbReference type="CDD" id="cd02947">
    <property type="entry name" value="TRX_family"/>
    <property type="match status" value="1"/>
</dbReference>
<reference evidence="3" key="2">
    <citation type="submission" date="2021-12" db="EMBL/GenBank/DDBJ databases">
        <authorList>
            <person name="Veyrier F.J."/>
        </authorList>
    </citation>
    <scope>NUCLEOTIDE SEQUENCE</scope>
    <source>
        <strain evidence="3">1258/02</strain>
    </source>
</reference>
<feature type="domain" description="Thioredoxin" evidence="1">
    <location>
        <begin position="5"/>
        <end position="74"/>
    </location>
</feature>
<evidence type="ECO:0000313" key="4">
    <source>
        <dbReference type="Proteomes" id="UP000294721"/>
    </source>
</evidence>
<evidence type="ECO:0000313" key="5">
    <source>
        <dbReference type="Proteomes" id="UP000829756"/>
    </source>
</evidence>
<dbReference type="Pfam" id="PF00085">
    <property type="entry name" value="Thioredoxin"/>
    <property type="match status" value="1"/>
</dbReference>
<dbReference type="KEGG" id="usu:LVJ78_04710"/>
<dbReference type="Proteomes" id="UP000829756">
    <property type="component" value="Chromosome"/>
</dbReference>